<accession>A0A5J4ZKZ3</accession>
<name>A0A5J4ZKZ3_9ASTE</name>
<sequence>MELQSWIPTRRWRVRLRGTLPTAGHVAIIEVSILYLTSDFRISNRRGLRRGRKQSGRLPYSLLTEQLETGLRGIRKFPERHCGWGYTDFGYLTDNRSGPHGLGHKQRKQAHRKSSKSYGHEALYKRRPIKTHKDAASTRSFGPAQFSYPKPISGRRDDPGSSRVQQITHGPTCLNHLHSSTHTLEATNGLTGQGLPVANEPSSEGKGTQPSPSGDLGQRATVCTLTLQRDRRYL</sequence>
<feature type="region of interest" description="Disordered" evidence="1">
    <location>
        <begin position="97"/>
        <end position="165"/>
    </location>
</feature>
<feature type="region of interest" description="Disordered" evidence="1">
    <location>
        <begin position="186"/>
        <end position="220"/>
    </location>
</feature>
<dbReference type="Proteomes" id="UP000325577">
    <property type="component" value="Linkage Group LG6"/>
</dbReference>
<feature type="compositionally biased region" description="Basic residues" evidence="1">
    <location>
        <begin position="102"/>
        <end position="115"/>
    </location>
</feature>
<evidence type="ECO:0000313" key="3">
    <source>
        <dbReference type="Proteomes" id="UP000325577"/>
    </source>
</evidence>
<protein>
    <submittedName>
        <fullName evidence="2">Uncharacterized protein</fullName>
    </submittedName>
</protein>
<keyword evidence="3" id="KW-1185">Reference proteome</keyword>
<feature type="compositionally biased region" description="Polar residues" evidence="1">
    <location>
        <begin position="200"/>
        <end position="212"/>
    </location>
</feature>
<evidence type="ECO:0000256" key="1">
    <source>
        <dbReference type="SAM" id="MobiDB-lite"/>
    </source>
</evidence>
<evidence type="ECO:0000313" key="2">
    <source>
        <dbReference type="EMBL" id="KAA8519280.1"/>
    </source>
</evidence>
<dbReference type="AlphaFoldDB" id="A0A5J4ZKZ3"/>
<organism evidence="2 3">
    <name type="scientific">Nyssa sinensis</name>
    <dbReference type="NCBI Taxonomy" id="561372"/>
    <lineage>
        <taxon>Eukaryota</taxon>
        <taxon>Viridiplantae</taxon>
        <taxon>Streptophyta</taxon>
        <taxon>Embryophyta</taxon>
        <taxon>Tracheophyta</taxon>
        <taxon>Spermatophyta</taxon>
        <taxon>Magnoliopsida</taxon>
        <taxon>eudicotyledons</taxon>
        <taxon>Gunneridae</taxon>
        <taxon>Pentapetalae</taxon>
        <taxon>asterids</taxon>
        <taxon>Cornales</taxon>
        <taxon>Nyssaceae</taxon>
        <taxon>Nyssa</taxon>
    </lineage>
</organism>
<dbReference type="EMBL" id="CM018049">
    <property type="protein sequence ID" value="KAA8519280.1"/>
    <property type="molecule type" value="Genomic_DNA"/>
</dbReference>
<reference evidence="2 3" key="1">
    <citation type="submission" date="2019-09" db="EMBL/GenBank/DDBJ databases">
        <title>A chromosome-level genome assembly of the Chinese tupelo Nyssa sinensis.</title>
        <authorList>
            <person name="Yang X."/>
            <person name="Kang M."/>
            <person name="Yang Y."/>
            <person name="Xiong H."/>
            <person name="Wang M."/>
            <person name="Zhang Z."/>
            <person name="Wang Z."/>
            <person name="Wu H."/>
            <person name="Ma T."/>
            <person name="Liu J."/>
            <person name="Xi Z."/>
        </authorList>
    </citation>
    <scope>NUCLEOTIDE SEQUENCE [LARGE SCALE GENOMIC DNA]</scope>
    <source>
        <strain evidence="2">J267</strain>
        <tissue evidence="2">Leaf</tissue>
    </source>
</reference>
<proteinExistence type="predicted"/>
<gene>
    <name evidence="2" type="ORF">F0562_013536</name>
</gene>